<dbReference type="Proteomes" id="UP000076858">
    <property type="component" value="Unassembled WGS sequence"/>
</dbReference>
<dbReference type="InterPro" id="IPR024741">
    <property type="entry name" value="Condensin2_G2"/>
</dbReference>
<protein>
    <submittedName>
        <fullName evidence="2">Putative Condensin-2 complex subunit G2</fullName>
    </submittedName>
</protein>
<comment type="caution">
    <text evidence="2">The sequence shown here is derived from an EMBL/GenBank/DDBJ whole genome shotgun (WGS) entry which is preliminary data.</text>
</comment>
<gene>
    <name evidence="2" type="ORF">APZ42_011340</name>
</gene>
<dbReference type="EMBL" id="LRGB01000024">
    <property type="protein sequence ID" value="KZS21404.1"/>
    <property type="molecule type" value="Genomic_DNA"/>
</dbReference>
<feature type="compositionally biased region" description="Acidic residues" evidence="1">
    <location>
        <begin position="613"/>
        <end position="632"/>
    </location>
</feature>
<dbReference type="GO" id="GO:0005634">
    <property type="term" value="C:nucleus"/>
    <property type="evidence" value="ECO:0007669"/>
    <property type="project" value="InterPro"/>
</dbReference>
<evidence type="ECO:0000313" key="2">
    <source>
        <dbReference type="EMBL" id="KZS21404.1"/>
    </source>
</evidence>
<accession>A0A0P5TCW6</accession>
<dbReference type="InterPro" id="IPR016024">
    <property type="entry name" value="ARM-type_fold"/>
</dbReference>
<dbReference type="GO" id="GO:0000070">
    <property type="term" value="P:mitotic sister chromatid segregation"/>
    <property type="evidence" value="ECO:0007669"/>
    <property type="project" value="TreeGrafter"/>
</dbReference>
<keyword evidence="3" id="KW-1185">Reference proteome</keyword>
<name>A0A0P5TCW6_9CRUS</name>
<dbReference type="STRING" id="35525.A0A0P5TCW6"/>
<dbReference type="PANTHER" id="PTHR16199">
    <property type="entry name" value="CONDENSIN-2 COMPLEX SUBUNIT G2"/>
    <property type="match status" value="1"/>
</dbReference>
<reference evidence="2 3" key="1">
    <citation type="submission" date="2016-03" db="EMBL/GenBank/DDBJ databases">
        <title>EvidentialGene: Evidence-directed Construction of Genes on Genomes.</title>
        <authorList>
            <person name="Gilbert D.G."/>
            <person name="Choi J.-H."/>
            <person name="Mockaitis K."/>
            <person name="Colbourne J."/>
            <person name="Pfrender M."/>
        </authorList>
    </citation>
    <scope>NUCLEOTIDE SEQUENCE [LARGE SCALE GENOMIC DNA]</scope>
    <source>
        <strain evidence="2 3">Xinb3</strain>
        <tissue evidence="2">Complete organism</tissue>
    </source>
</reference>
<dbReference type="AlphaFoldDB" id="A0A0P5TCW6"/>
<dbReference type="OrthoDB" id="10062843at2759"/>
<sequence length="1170" mass="133224">MDHQALLRAVETSDCKVFIEWYKRVETENISAVRESVDRLSNKDLCGIWTVFTKWVAHATNSLKENPNLPENDSIMTTLLFMSTMATYTIHNMSNNEPQGLQPSVKAMNGSLKFVNCKKTATSICKMSEHYWKVHPELETFLSINTIQWFLTQAIHPKATLVSVKQLWDMKQSIEKLNALILESSGLLTLFLSAISNSKFIGSNEGQKCIACLFNFNTVIVQVLQKTVKKFIPLATVNDCESLGEIYFKAWRMATEQRRADIEFAIQDLMYHAVVACRKPLGVIEGGVNKVPMNKLLFHLLHSIHRQRKQRTVAVLIHILYKPILWRYLEASNGLVRGNALCLFFDAFPFESGEGFEEDEAVRTKQWAIMLGALMDPVPLVRTIAIQGTCRILSQYWEIVPVNIIQDFITCLMRKLLYDSSSADVRAHVVKGLVMMLESRQTHSLLEKMIPLTNKVLHDPNEKVRSEYVFLLTHVQKLRVSKLWEVIDVNQLVGRLAMETSKNVCIRLATLLAPFYCPKSTPEIVFQRCLRLIIDNRLASRKFYQYIDTCVGIEQIAQLILIIWKFLRNHIHKQLQRNKSSQQREETANQRRPCGAKRSRQGEGAESIPNTTENEDKENQDGSTDSEETGNEEFSECSIIGLIDVVCILLSVNKTKFKAPPNVVYWENIKSRFSKTCSLFFRYFKNSEGLRPLICLYGLMSSTSSTLLLSFVKSQLKSLTDEATCKEFSYLVDVMCTWGRGEDLLDLITDHLQGNLMNFIAEKSPLSDTRKGKATRKKRVSFETPKDSKPLLGLRCMAYILQHPYNKKIILRKNLEQIEKLCETLKAVLLIAENNPNRLTNRESFLFGAASLYVKMVLVLACSYKREKSDLKYMESQEKIVGILSWTKRLMENEDLNPILGDLISSAVSSISNLVMIHSMTWEVFRQFLDVVLQVVTKYPSSKSLTLAMNCAYHSLVFVWSERSIGNECDVECESRINLIINCVLECASLVTASGSSTRFCLDENDWSLVRDIVKKILEECHRHRPEKHESIREIVRKMVDTIRLDMMQPGQGDGKKKADDASCQHQLSKAIIAAFRTQNSLAKMILDEFFEVFQSNEKETTLVDCVAIARLLESLGQNKGRIAPGTLANAILSFEDCWLTVGEIEKSSNSDRVAYVSATITELKKAISV</sequence>
<feature type="region of interest" description="Disordered" evidence="1">
    <location>
        <begin position="577"/>
        <end position="632"/>
    </location>
</feature>
<dbReference type="InterPro" id="IPR011989">
    <property type="entry name" value="ARM-like"/>
</dbReference>
<evidence type="ECO:0000256" key="1">
    <source>
        <dbReference type="SAM" id="MobiDB-lite"/>
    </source>
</evidence>
<dbReference type="Pfam" id="PF12422">
    <property type="entry name" value="Condensin2nSMC"/>
    <property type="match status" value="1"/>
</dbReference>
<dbReference type="Gene3D" id="1.25.10.10">
    <property type="entry name" value="Leucine-rich Repeat Variant"/>
    <property type="match status" value="1"/>
</dbReference>
<proteinExistence type="predicted"/>
<dbReference type="GO" id="GO:0000796">
    <property type="term" value="C:condensin complex"/>
    <property type="evidence" value="ECO:0007669"/>
    <property type="project" value="TreeGrafter"/>
</dbReference>
<dbReference type="PANTHER" id="PTHR16199:SF4">
    <property type="entry name" value="CONDENSIN-2 COMPLEX SUBUNIT G2"/>
    <property type="match status" value="1"/>
</dbReference>
<dbReference type="SUPFAM" id="SSF48371">
    <property type="entry name" value="ARM repeat"/>
    <property type="match status" value="1"/>
</dbReference>
<organism evidence="2 3">
    <name type="scientific">Daphnia magna</name>
    <dbReference type="NCBI Taxonomy" id="35525"/>
    <lineage>
        <taxon>Eukaryota</taxon>
        <taxon>Metazoa</taxon>
        <taxon>Ecdysozoa</taxon>
        <taxon>Arthropoda</taxon>
        <taxon>Crustacea</taxon>
        <taxon>Branchiopoda</taxon>
        <taxon>Diplostraca</taxon>
        <taxon>Cladocera</taxon>
        <taxon>Anomopoda</taxon>
        <taxon>Daphniidae</taxon>
        <taxon>Daphnia</taxon>
    </lineage>
</organism>
<evidence type="ECO:0000313" key="3">
    <source>
        <dbReference type="Proteomes" id="UP000076858"/>
    </source>
</evidence>